<evidence type="ECO:0000313" key="2">
    <source>
        <dbReference type="Proteomes" id="UP000192513"/>
    </source>
</evidence>
<organism evidence="1 2">
    <name type="scientific">Mycobacterium paraseoulense</name>
    <dbReference type="NCBI Taxonomy" id="590652"/>
    <lineage>
        <taxon>Bacteria</taxon>
        <taxon>Bacillati</taxon>
        <taxon>Actinomycetota</taxon>
        <taxon>Actinomycetes</taxon>
        <taxon>Mycobacteriales</taxon>
        <taxon>Mycobacteriaceae</taxon>
        <taxon>Mycobacterium</taxon>
    </lineage>
</organism>
<dbReference type="AlphaFoldDB" id="A0A1X0IEW9"/>
<protein>
    <submittedName>
        <fullName evidence="1">Uncharacterized protein</fullName>
    </submittedName>
</protein>
<gene>
    <name evidence="1" type="ORF">BST39_04070</name>
</gene>
<keyword evidence="2" id="KW-1185">Reference proteome</keyword>
<sequence length="92" mass="10217">MSGDKDARADVPHPASVRRKPLADVVNEFAGVRLWLDSNGNGDRLAIEDLDSGDLVFLCPLELASMTRSTESDRERWLHVGTYRAERKYSGG</sequence>
<dbReference type="EMBL" id="MVIE01000004">
    <property type="protein sequence ID" value="ORB45410.1"/>
    <property type="molecule type" value="Genomic_DNA"/>
</dbReference>
<comment type="caution">
    <text evidence="1">The sequence shown here is derived from an EMBL/GenBank/DDBJ whole genome shotgun (WGS) entry which is preliminary data.</text>
</comment>
<accession>A0A1X0IEW9</accession>
<reference evidence="1 2" key="1">
    <citation type="submission" date="2017-02" db="EMBL/GenBank/DDBJ databases">
        <title>The new phylogeny of genus Mycobacterium.</title>
        <authorList>
            <person name="Tortoli E."/>
            <person name="Trovato A."/>
            <person name="Cirillo D.M."/>
        </authorList>
    </citation>
    <scope>NUCLEOTIDE SEQUENCE [LARGE SCALE GENOMIC DNA]</scope>
    <source>
        <strain evidence="1 2">DSM 45000</strain>
    </source>
</reference>
<dbReference type="RefSeq" id="WP_083169357.1">
    <property type="nucleotide sequence ID" value="NZ_AP022619.1"/>
</dbReference>
<evidence type="ECO:0000313" key="1">
    <source>
        <dbReference type="EMBL" id="ORB45410.1"/>
    </source>
</evidence>
<name>A0A1X0IEW9_9MYCO</name>
<proteinExistence type="predicted"/>
<dbReference type="Proteomes" id="UP000192513">
    <property type="component" value="Unassembled WGS sequence"/>
</dbReference>
<dbReference type="STRING" id="590652.BST39_04070"/>